<dbReference type="EMBL" id="BMIR01000024">
    <property type="protein sequence ID" value="GGE53721.1"/>
    <property type="molecule type" value="Genomic_DNA"/>
</dbReference>
<keyword evidence="1" id="KW-1133">Transmembrane helix</keyword>
<gene>
    <name evidence="2" type="primary">yybS</name>
    <name evidence="2" type="ORF">GCM10011391_35800</name>
</gene>
<evidence type="ECO:0000313" key="2">
    <source>
        <dbReference type="EMBL" id="GGE53721.1"/>
    </source>
</evidence>
<feature type="transmembrane region" description="Helical" evidence="1">
    <location>
        <begin position="275"/>
        <end position="295"/>
    </location>
</feature>
<evidence type="ECO:0000313" key="3">
    <source>
        <dbReference type="Proteomes" id="UP000628775"/>
    </source>
</evidence>
<evidence type="ECO:0000256" key="1">
    <source>
        <dbReference type="SAM" id="Phobius"/>
    </source>
</evidence>
<dbReference type="PANTHER" id="PTHR41324">
    <property type="entry name" value="MEMBRANE PROTEIN-RELATED"/>
    <property type="match status" value="1"/>
</dbReference>
<feature type="transmembrane region" description="Helical" evidence="1">
    <location>
        <begin position="12"/>
        <end position="38"/>
    </location>
</feature>
<dbReference type="Pfam" id="PF09991">
    <property type="entry name" value="DUF2232"/>
    <property type="match status" value="1"/>
</dbReference>
<keyword evidence="1" id="KW-0812">Transmembrane</keyword>
<feature type="transmembrane region" description="Helical" evidence="1">
    <location>
        <begin position="98"/>
        <end position="119"/>
    </location>
</feature>
<keyword evidence="3" id="KW-1185">Reference proteome</keyword>
<feature type="transmembrane region" description="Helical" evidence="1">
    <location>
        <begin position="218"/>
        <end position="236"/>
    </location>
</feature>
<reference evidence="2" key="1">
    <citation type="journal article" date="2014" name="Int. J. Syst. Evol. Microbiol.">
        <title>Complete genome sequence of Corynebacterium casei LMG S-19264T (=DSM 44701T), isolated from a smear-ripened cheese.</title>
        <authorList>
            <consortium name="US DOE Joint Genome Institute (JGI-PGF)"/>
            <person name="Walter F."/>
            <person name="Albersmeier A."/>
            <person name="Kalinowski J."/>
            <person name="Ruckert C."/>
        </authorList>
    </citation>
    <scope>NUCLEOTIDE SEQUENCE</scope>
    <source>
        <strain evidence="2">CGMCC 1.15371</strain>
    </source>
</reference>
<feature type="transmembrane region" description="Helical" evidence="1">
    <location>
        <begin position="172"/>
        <end position="197"/>
    </location>
</feature>
<reference evidence="2" key="2">
    <citation type="submission" date="2020-09" db="EMBL/GenBank/DDBJ databases">
        <authorList>
            <person name="Sun Q."/>
            <person name="Zhou Y."/>
        </authorList>
    </citation>
    <scope>NUCLEOTIDE SEQUENCE</scope>
    <source>
        <strain evidence="2">CGMCC 1.15371</strain>
    </source>
</reference>
<accession>A0A8J2YMI9</accession>
<dbReference type="Proteomes" id="UP000628775">
    <property type="component" value="Unassembled WGS sequence"/>
</dbReference>
<organism evidence="2 3">
    <name type="scientific">Pullulanibacillus camelliae</name>
    <dbReference type="NCBI Taxonomy" id="1707096"/>
    <lineage>
        <taxon>Bacteria</taxon>
        <taxon>Bacillati</taxon>
        <taxon>Bacillota</taxon>
        <taxon>Bacilli</taxon>
        <taxon>Bacillales</taxon>
        <taxon>Sporolactobacillaceae</taxon>
        <taxon>Pullulanibacillus</taxon>
    </lineage>
</organism>
<proteinExistence type="predicted"/>
<sequence length="314" mass="35862">MKQTRAIVEGALTAALFIVILLASIYIPVLIIIGFFIWPLPMMYFCSKYGLQKGVIPLLVSAFLAFLFTDIITATVAFYMLIMGVVMGSALFHRKSAFVTLAMGTLANLIILIGVYFVLKMAFDFSPLSYFVDQFNQALDTSMRVMPNSMITGEEKDSVALLKNNLQQMVSVLAPALLVSFSVTWAFIIELISTPFLKRLRAPYPKWLPLREWRFPRSIIWYYLLSIVMMMFMSHSQGSMLYIMSDNVFYLLEIILAIQGVSFIFYFCYNKELNIAIPIIITIAGFIVPWLLYLIRLLGIIDLGFDLRKQMRKS</sequence>
<feature type="transmembrane region" description="Helical" evidence="1">
    <location>
        <begin position="58"/>
        <end position="86"/>
    </location>
</feature>
<keyword evidence="1" id="KW-0472">Membrane</keyword>
<dbReference type="AlphaFoldDB" id="A0A8J2YMI9"/>
<dbReference type="PANTHER" id="PTHR41324:SF1">
    <property type="entry name" value="DUF2232 DOMAIN-CONTAINING PROTEIN"/>
    <property type="match status" value="1"/>
</dbReference>
<comment type="caution">
    <text evidence="2">The sequence shown here is derived from an EMBL/GenBank/DDBJ whole genome shotgun (WGS) entry which is preliminary data.</text>
</comment>
<dbReference type="RefSeq" id="WP_188697825.1">
    <property type="nucleotide sequence ID" value="NZ_BMIR01000024.1"/>
</dbReference>
<name>A0A8J2YMI9_9BACL</name>
<feature type="transmembrane region" description="Helical" evidence="1">
    <location>
        <begin position="248"/>
        <end position="268"/>
    </location>
</feature>
<evidence type="ECO:0008006" key="4">
    <source>
        <dbReference type="Google" id="ProtNLM"/>
    </source>
</evidence>
<protein>
    <recommendedName>
        <fullName evidence="4">DUF2232 domain-containing protein</fullName>
    </recommendedName>
</protein>
<dbReference type="InterPro" id="IPR018710">
    <property type="entry name" value="DUF2232"/>
</dbReference>